<evidence type="ECO:0000313" key="5">
    <source>
        <dbReference type="Proteomes" id="UP000001542"/>
    </source>
</evidence>
<dbReference type="GO" id="GO:0005856">
    <property type="term" value="C:cytoskeleton"/>
    <property type="evidence" value="ECO:0007669"/>
    <property type="project" value="UniProtKB-ARBA"/>
</dbReference>
<dbReference type="OrthoDB" id="10264298at2759"/>
<reference evidence="4" key="1">
    <citation type="submission" date="2006-10" db="EMBL/GenBank/DDBJ databases">
        <authorList>
            <person name="Amadeo P."/>
            <person name="Zhao Q."/>
            <person name="Wortman J."/>
            <person name="Fraser-Liggett C."/>
            <person name="Carlton J."/>
        </authorList>
    </citation>
    <scope>NUCLEOTIDE SEQUENCE</scope>
    <source>
        <strain evidence="4">G3</strain>
    </source>
</reference>
<keyword evidence="1 2" id="KW-0175">Coiled coil</keyword>
<dbReference type="InParanoid" id="A2FWH0"/>
<accession>A2FWH0</accession>
<feature type="domain" description="DUF4200" evidence="3">
    <location>
        <begin position="44"/>
        <end position="161"/>
    </location>
</feature>
<dbReference type="EMBL" id="DS114085">
    <property type="protein sequence ID" value="EAX90740.1"/>
    <property type="molecule type" value="Genomic_DNA"/>
</dbReference>
<evidence type="ECO:0000256" key="1">
    <source>
        <dbReference type="ARBA" id="ARBA00023054"/>
    </source>
</evidence>
<feature type="coiled-coil region" evidence="2">
    <location>
        <begin position="41"/>
        <end position="148"/>
    </location>
</feature>
<sequence length="330" mass="38518">MSDMDHTFLTRQTKQKSSFEQKYLERFGGTSENSLALPSLSPQLIKKKQEMEKTNAELEEARTKFEAWKTNFQRKKKELDEKQHTLDIQKANLRTFTEHHSGELEKARRREEEEKQRAKEIEAELEQLAVEEEELKKQNDELKAKLEQLQPCADYLQAVANKSRNFENVEAILNRHQSLAATRQEYVEKFQELMSRFGTEEQELNKELETKRALLIDRTMQLNDGLARVNQAKKLNQYNKTSLYKDIQRVEAKNTELAEIKSAIQTIYNRALEKSNQASQHSKTEKAPSIESMLQFIENRFKDLSGILNDPNIEYITAAPRRGIVIQQAV</sequence>
<protein>
    <recommendedName>
        <fullName evidence="3">DUF4200 domain-containing protein</fullName>
    </recommendedName>
</protein>
<dbReference type="VEuPathDB" id="TrichDB:TVAG_092130"/>
<evidence type="ECO:0000256" key="2">
    <source>
        <dbReference type="SAM" id="Coils"/>
    </source>
</evidence>
<reference evidence="4" key="2">
    <citation type="journal article" date="2007" name="Science">
        <title>Draft genome sequence of the sexually transmitted pathogen Trichomonas vaginalis.</title>
        <authorList>
            <person name="Carlton J.M."/>
            <person name="Hirt R.P."/>
            <person name="Silva J.C."/>
            <person name="Delcher A.L."/>
            <person name="Schatz M."/>
            <person name="Zhao Q."/>
            <person name="Wortman J.R."/>
            <person name="Bidwell S.L."/>
            <person name="Alsmark U.C.M."/>
            <person name="Besteiro S."/>
            <person name="Sicheritz-Ponten T."/>
            <person name="Noel C.J."/>
            <person name="Dacks J.B."/>
            <person name="Foster P.G."/>
            <person name="Simillion C."/>
            <person name="Van de Peer Y."/>
            <person name="Miranda-Saavedra D."/>
            <person name="Barton G.J."/>
            <person name="Westrop G.D."/>
            <person name="Mueller S."/>
            <person name="Dessi D."/>
            <person name="Fiori P.L."/>
            <person name="Ren Q."/>
            <person name="Paulsen I."/>
            <person name="Zhang H."/>
            <person name="Bastida-Corcuera F.D."/>
            <person name="Simoes-Barbosa A."/>
            <person name="Brown M.T."/>
            <person name="Hayes R.D."/>
            <person name="Mukherjee M."/>
            <person name="Okumura C.Y."/>
            <person name="Schneider R."/>
            <person name="Smith A.J."/>
            <person name="Vanacova S."/>
            <person name="Villalvazo M."/>
            <person name="Haas B.J."/>
            <person name="Pertea M."/>
            <person name="Feldblyum T.V."/>
            <person name="Utterback T.R."/>
            <person name="Shu C.L."/>
            <person name="Osoegawa K."/>
            <person name="de Jong P.J."/>
            <person name="Hrdy I."/>
            <person name="Horvathova L."/>
            <person name="Zubacova Z."/>
            <person name="Dolezal P."/>
            <person name="Malik S.B."/>
            <person name="Logsdon J.M. Jr."/>
            <person name="Henze K."/>
            <person name="Gupta A."/>
            <person name="Wang C.C."/>
            <person name="Dunne R.L."/>
            <person name="Upcroft J.A."/>
            <person name="Upcroft P."/>
            <person name="White O."/>
            <person name="Salzberg S.L."/>
            <person name="Tang P."/>
            <person name="Chiu C.-H."/>
            <person name="Lee Y.-S."/>
            <person name="Embley T.M."/>
            <person name="Coombs G.H."/>
            <person name="Mottram J.C."/>
            <person name="Tachezy J."/>
            <person name="Fraser-Liggett C.M."/>
            <person name="Johnson P.J."/>
        </authorList>
    </citation>
    <scope>NUCLEOTIDE SEQUENCE [LARGE SCALE GENOMIC DNA]</scope>
    <source>
        <strain evidence="4">G3</strain>
    </source>
</reference>
<dbReference type="KEGG" id="tva:4748428"/>
<name>A2FWH0_TRIV3</name>
<organism evidence="4 5">
    <name type="scientific">Trichomonas vaginalis (strain ATCC PRA-98 / G3)</name>
    <dbReference type="NCBI Taxonomy" id="412133"/>
    <lineage>
        <taxon>Eukaryota</taxon>
        <taxon>Metamonada</taxon>
        <taxon>Parabasalia</taxon>
        <taxon>Trichomonadida</taxon>
        <taxon>Trichomonadidae</taxon>
        <taxon>Trichomonas</taxon>
    </lineage>
</organism>
<keyword evidence="5" id="KW-1185">Reference proteome</keyword>
<dbReference type="SMR" id="A2FWH0"/>
<evidence type="ECO:0000259" key="3">
    <source>
        <dbReference type="Pfam" id="PF13863"/>
    </source>
</evidence>
<dbReference type="OMA" id="RRAIHKY"/>
<proteinExistence type="predicted"/>
<dbReference type="VEuPathDB" id="TrichDB:TVAGG3_0481780"/>
<dbReference type="AlphaFoldDB" id="A2FWH0"/>
<dbReference type="PANTHER" id="PTHR21683">
    <property type="entry name" value="COILED-COIL DOMAIN-CONTAINING PROTEIN 42 LIKE-2-LIKE-RELATED"/>
    <property type="match status" value="1"/>
</dbReference>
<dbReference type="Proteomes" id="UP000001542">
    <property type="component" value="Unassembled WGS sequence"/>
</dbReference>
<dbReference type="InterPro" id="IPR025252">
    <property type="entry name" value="DUF4200"/>
</dbReference>
<dbReference type="InterPro" id="IPR051147">
    <property type="entry name" value="CFAP_domain-containing"/>
</dbReference>
<evidence type="ECO:0000313" key="4">
    <source>
        <dbReference type="EMBL" id="EAX90740.1"/>
    </source>
</evidence>
<dbReference type="Pfam" id="PF13863">
    <property type="entry name" value="DUF4200"/>
    <property type="match status" value="1"/>
</dbReference>
<gene>
    <name evidence="4" type="ORF">TVAG_092130</name>
</gene>
<dbReference type="PANTHER" id="PTHR21683:SF2">
    <property type="entry name" value="COILED-COIL DOMAIN-CONTAINING PROTEIN 42 LIKE-2-LIKE"/>
    <property type="match status" value="1"/>
</dbReference>
<dbReference type="RefSeq" id="XP_001303670.1">
    <property type="nucleotide sequence ID" value="XM_001303669.1"/>
</dbReference>